<comment type="caution">
    <text evidence="2">The sequence shown here is derived from an EMBL/GenBank/DDBJ whole genome shotgun (WGS) entry which is preliminary data.</text>
</comment>
<feature type="region of interest" description="Disordered" evidence="1">
    <location>
        <begin position="51"/>
        <end position="86"/>
    </location>
</feature>
<keyword evidence="3" id="KW-1185">Reference proteome</keyword>
<dbReference type="AlphaFoldDB" id="A0A9P6G883"/>
<proteinExistence type="predicted"/>
<protein>
    <submittedName>
        <fullName evidence="2">Uncharacterized protein</fullName>
    </submittedName>
</protein>
<dbReference type="Proteomes" id="UP000756921">
    <property type="component" value="Unassembled WGS sequence"/>
</dbReference>
<organism evidence="2 3">
    <name type="scientific">Paraphaeosphaeria minitans</name>
    <dbReference type="NCBI Taxonomy" id="565426"/>
    <lineage>
        <taxon>Eukaryota</taxon>
        <taxon>Fungi</taxon>
        <taxon>Dikarya</taxon>
        <taxon>Ascomycota</taxon>
        <taxon>Pezizomycotina</taxon>
        <taxon>Dothideomycetes</taxon>
        <taxon>Pleosporomycetidae</taxon>
        <taxon>Pleosporales</taxon>
        <taxon>Massarineae</taxon>
        <taxon>Didymosphaeriaceae</taxon>
        <taxon>Paraphaeosphaeria</taxon>
    </lineage>
</organism>
<reference evidence="2" key="1">
    <citation type="journal article" date="2020" name="Mol. Plant Microbe Interact.">
        <title>Genome Sequence of the Biocontrol Agent Coniothyrium minitans strain Conio (IMI 134523).</title>
        <authorList>
            <person name="Patel D."/>
            <person name="Shittu T.A."/>
            <person name="Baroncelli R."/>
            <person name="Muthumeenakshi S."/>
            <person name="Osborne T.H."/>
            <person name="Janganan T.K."/>
            <person name="Sreenivasaprasad S."/>
        </authorList>
    </citation>
    <scope>NUCLEOTIDE SEQUENCE</scope>
    <source>
        <strain evidence="2">Conio</strain>
    </source>
</reference>
<sequence>MWQRGPDHSRKLQHLNNTLCNISFYINWPTDGVAGTSEASRAAFLGARTQLGDGQTTPFTRPFASSSALLRRSSRPREHPHLPPRAPRTVIRIIRSLCPMA</sequence>
<evidence type="ECO:0000313" key="3">
    <source>
        <dbReference type="Proteomes" id="UP000756921"/>
    </source>
</evidence>
<dbReference type="EMBL" id="WJXW01000014">
    <property type="protein sequence ID" value="KAF9730426.1"/>
    <property type="molecule type" value="Genomic_DNA"/>
</dbReference>
<evidence type="ECO:0000256" key="1">
    <source>
        <dbReference type="SAM" id="MobiDB-lite"/>
    </source>
</evidence>
<name>A0A9P6G883_9PLEO</name>
<gene>
    <name evidence="2" type="ORF">PMIN01_11295</name>
</gene>
<feature type="compositionally biased region" description="Low complexity" evidence="1">
    <location>
        <begin position="61"/>
        <end position="71"/>
    </location>
</feature>
<evidence type="ECO:0000313" key="2">
    <source>
        <dbReference type="EMBL" id="KAF9730426.1"/>
    </source>
</evidence>
<accession>A0A9P6G883</accession>